<gene>
    <name evidence="4" type="ORF">PZA18_15720</name>
</gene>
<comment type="caution">
    <text evidence="4">The sequence shown here is derived from an EMBL/GenBank/DDBJ whole genome shotgun (WGS) entry which is preliminary data.</text>
</comment>
<feature type="transmembrane region" description="Helical" evidence="2">
    <location>
        <begin position="31"/>
        <end position="50"/>
    </location>
</feature>
<dbReference type="EMBL" id="JARRAF010000020">
    <property type="protein sequence ID" value="MDK2125502.1"/>
    <property type="molecule type" value="Genomic_DNA"/>
</dbReference>
<dbReference type="InterPro" id="IPR036938">
    <property type="entry name" value="PAP2/HPO_sf"/>
</dbReference>
<dbReference type="Proteomes" id="UP001172778">
    <property type="component" value="Unassembled WGS sequence"/>
</dbReference>
<evidence type="ECO:0000256" key="1">
    <source>
        <dbReference type="SAM" id="MobiDB-lite"/>
    </source>
</evidence>
<dbReference type="InterPro" id="IPR026841">
    <property type="entry name" value="Aur1/Ipt1"/>
</dbReference>
<dbReference type="Pfam" id="PF14378">
    <property type="entry name" value="PAP2_3"/>
    <property type="match status" value="1"/>
</dbReference>
<proteinExistence type="predicted"/>
<evidence type="ECO:0000259" key="3">
    <source>
        <dbReference type="Pfam" id="PF14378"/>
    </source>
</evidence>
<feature type="transmembrane region" description="Helical" evidence="2">
    <location>
        <begin position="203"/>
        <end position="223"/>
    </location>
</feature>
<feature type="region of interest" description="Disordered" evidence="1">
    <location>
        <begin position="238"/>
        <end position="258"/>
    </location>
</feature>
<evidence type="ECO:0000313" key="4">
    <source>
        <dbReference type="EMBL" id="MDK2125502.1"/>
    </source>
</evidence>
<sequence>MSLASFGVWRFRFGESVKGMLPIRVVPLRSVAIWPVALTGLVLGGFGYWWTNQSAAAASTLPLTALDYAIPFWPGSGWVYACNYLFIVVAFLRLDGGERKSRFIYAMLASQLFAVMVFVIWPVRFPREVFPIPLDAAPVHRALAGWWRLIDQPVNCLPSLHVSTSVLCVAAFPRCRGWGRHVLAWVAAVCISLSTLTFKQHYVVDVLAGLALGLAAYGVFFGFRNSAFPVPAGLGGVQPGGGKSPDSDTRAVASPLDD</sequence>
<dbReference type="RefSeq" id="WP_284101812.1">
    <property type="nucleotide sequence ID" value="NZ_JARRAF010000020.1"/>
</dbReference>
<feature type="transmembrane region" description="Helical" evidence="2">
    <location>
        <begin position="104"/>
        <end position="123"/>
    </location>
</feature>
<dbReference type="SUPFAM" id="SSF48317">
    <property type="entry name" value="Acid phosphatase/Vanadium-dependent haloperoxidase"/>
    <property type="match status" value="1"/>
</dbReference>
<evidence type="ECO:0000256" key="2">
    <source>
        <dbReference type="SAM" id="Phobius"/>
    </source>
</evidence>
<evidence type="ECO:0000313" key="5">
    <source>
        <dbReference type="Proteomes" id="UP001172778"/>
    </source>
</evidence>
<feature type="domain" description="Inositolphosphotransferase Aur1/Ipt1" evidence="3">
    <location>
        <begin position="78"/>
        <end position="218"/>
    </location>
</feature>
<dbReference type="Gene3D" id="1.20.144.10">
    <property type="entry name" value="Phosphatidic acid phosphatase type 2/haloperoxidase"/>
    <property type="match status" value="1"/>
</dbReference>
<organism evidence="4 5">
    <name type="scientific">Parachitinimonas caeni</name>
    <dbReference type="NCBI Taxonomy" id="3031301"/>
    <lineage>
        <taxon>Bacteria</taxon>
        <taxon>Pseudomonadati</taxon>
        <taxon>Pseudomonadota</taxon>
        <taxon>Betaproteobacteria</taxon>
        <taxon>Neisseriales</taxon>
        <taxon>Chitinibacteraceae</taxon>
        <taxon>Parachitinimonas</taxon>
    </lineage>
</organism>
<accession>A0ABT7E3M3</accession>
<keyword evidence="2" id="KW-0812">Transmembrane</keyword>
<reference evidence="4" key="1">
    <citation type="submission" date="2023-03" db="EMBL/GenBank/DDBJ databases">
        <title>Chitinimonas shenzhenensis gen. nov., sp. nov., a novel member of family Burkholderiaceae isolated from activated sludge collected in Shen Zhen, China.</title>
        <authorList>
            <person name="Wang X."/>
        </authorList>
    </citation>
    <scope>NUCLEOTIDE SEQUENCE</scope>
    <source>
        <strain evidence="4">DQS-5</strain>
    </source>
</reference>
<keyword evidence="2" id="KW-1133">Transmembrane helix</keyword>
<name>A0ABT7E3M3_9NEIS</name>
<keyword evidence="5" id="KW-1185">Reference proteome</keyword>
<keyword evidence="2" id="KW-0472">Membrane</keyword>
<protein>
    <submittedName>
        <fullName evidence="4">Phosphatase PAP2 family protein</fullName>
    </submittedName>
</protein>
<feature type="transmembrane region" description="Helical" evidence="2">
    <location>
        <begin position="70"/>
        <end position="92"/>
    </location>
</feature>